<dbReference type="RefSeq" id="XP_068361976.1">
    <property type="nucleotide sequence ID" value="XM_068502589.1"/>
</dbReference>
<keyword evidence="2" id="KW-0732">Signal</keyword>
<evidence type="ECO:0000313" key="4">
    <source>
        <dbReference type="Proteomes" id="UP000179807"/>
    </source>
</evidence>
<organism evidence="3 4">
    <name type="scientific">Tritrichomonas foetus</name>
    <dbReference type="NCBI Taxonomy" id="1144522"/>
    <lineage>
        <taxon>Eukaryota</taxon>
        <taxon>Metamonada</taxon>
        <taxon>Parabasalia</taxon>
        <taxon>Tritrichomonadida</taxon>
        <taxon>Tritrichomonadidae</taxon>
        <taxon>Tritrichomonas</taxon>
    </lineage>
</organism>
<dbReference type="AlphaFoldDB" id="A0A1J4KD26"/>
<sequence>MIQVFYFFIIAASWSQKSRATYYKRARNSHKSPSFHHKFKNKYFTFHKHQKSIKSNKFAHTNDLHTLNNDMNEIMDVDLRLPYKRSWYFGRKRKYSSDDLTKGIKDAYKKIDTQRKQQQMEQGEMQAGALEIVKHFDTMIEKYLDKKVKQRDHETLMKDSMEEALTYALSVINQRKEIQKAAKQIEQQQKKEYQRKLKEYEEETKFKKDLQKQQLQMQKDLQSKQIDMMKKQMDSQTQMLKPKKKFLGIF</sequence>
<evidence type="ECO:0000256" key="2">
    <source>
        <dbReference type="SAM" id="SignalP"/>
    </source>
</evidence>
<keyword evidence="4" id="KW-1185">Reference proteome</keyword>
<feature type="signal peptide" evidence="2">
    <location>
        <begin position="1"/>
        <end position="20"/>
    </location>
</feature>
<feature type="chain" id="PRO_5009630199" evidence="2">
    <location>
        <begin position="21"/>
        <end position="250"/>
    </location>
</feature>
<accession>A0A1J4KD26</accession>
<reference evidence="3" key="1">
    <citation type="submission" date="2016-10" db="EMBL/GenBank/DDBJ databases">
        <authorList>
            <person name="Benchimol M."/>
            <person name="Almeida L.G."/>
            <person name="Vasconcelos A.T."/>
            <person name="Perreira-Neves A."/>
            <person name="Rosa I.A."/>
            <person name="Tasca T."/>
            <person name="Bogo M.R."/>
            <person name="de Souza W."/>
        </authorList>
    </citation>
    <scope>NUCLEOTIDE SEQUENCE [LARGE SCALE GENOMIC DNA]</scope>
    <source>
        <strain evidence="3">K</strain>
    </source>
</reference>
<dbReference type="EMBL" id="MLAK01000656">
    <property type="protein sequence ID" value="OHT08840.1"/>
    <property type="molecule type" value="Genomic_DNA"/>
</dbReference>
<feature type="coiled-coil region" evidence="1">
    <location>
        <begin position="168"/>
        <end position="232"/>
    </location>
</feature>
<gene>
    <name evidence="3" type="ORF">TRFO_22498</name>
</gene>
<keyword evidence="1" id="KW-0175">Coiled coil</keyword>
<evidence type="ECO:0000313" key="3">
    <source>
        <dbReference type="EMBL" id="OHT08840.1"/>
    </source>
</evidence>
<protein>
    <submittedName>
        <fullName evidence="3">Uncharacterized protein</fullName>
    </submittedName>
</protein>
<name>A0A1J4KD26_9EUKA</name>
<comment type="caution">
    <text evidence="3">The sequence shown here is derived from an EMBL/GenBank/DDBJ whole genome shotgun (WGS) entry which is preliminary data.</text>
</comment>
<dbReference type="Proteomes" id="UP000179807">
    <property type="component" value="Unassembled WGS sequence"/>
</dbReference>
<dbReference type="VEuPathDB" id="TrichDB:TRFO_22498"/>
<proteinExistence type="predicted"/>
<evidence type="ECO:0000256" key="1">
    <source>
        <dbReference type="SAM" id="Coils"/>
    </source>
</evidence>
<dbReference type="GeneID" id="94837293"/>